<dbReference type="InterPro" id="IPR014030">
    <property type="entry name" value="Ketoacyl_synth_N"/>
</dbReference>
<dbReference type="SMART" id="SM00825">
    <property type="entry name" value="PKS_KS"/>
    <property type="match status" value="1"/>
</dbReference>
<dbReference type="InterPro" id="IPR009081">
    <property type="entry name" value="PP-bd_ACP"/>
</dbReference>
<keyword evidence="4" id="KW-0808">Transferase</keyword>
<dbReference type="InterPro" id="IPR036736">
    <property type="entry name" value="ACP-like_sf"/>
</dbReference>
<evidence type="ECO:0000256" key="4">
    <source>
        <dbReference type="ARBA" id="ARBA00022679"/>
    </source>
</evidence>
<evidence type="ECO:0008006" key="9">
    <source>
        <dbReference type="Google" id="ProtNLM"/>
    </source>
</evidence>
<dbReference type="Pfam" id="PF00109">
    <property type="entry name" value="ketoacyl-synt"/>
    <property type="match status" value="1"/>
</dbReference>
<evidence type="ECO:0000256" key="3">
    <source>
        <dbReference type="ARBA" id="ARBA00022553"/>
    </source>
</evidence>
<dbReference type="InterPro" id="IPR014031">
    <property type="entry name" value="Ketoacyl_synth_C"/>
</dbReference>
<evidence type="ECO:0000259" key="6">
    <source>
        <dbReference type="PROSITE" id="PS52004"/>
    </source>
</evidence>
<dbReference type="AlphaFoldDB" id="A0A5P2X502"/>
<dbReference type="FunFam" id="1.10.1200.10:FF:000005">
    <property type="entry name" value="Nonribosomal peptide synthetase 1"/>
    <property type="match status" value="1"/>
</dbReference>
<dbReference type="PANTHER" id="PTHR43775">
    <property type="entry name" value="FATTY ACID SYNTHASE"/>
    <property type="match status" value="1"/>
</dbReference>
<feature type="domain" description="Ketosynthase family 3 (KS3)" evidence="6">
    <location>
        <begin position="9"/>
        <end position="423"/>
    </location>
</feature>
<dbReference type="InterPro" id="IPR020806">
    <property type="entry name" value="PKS_PP-bd"/>
</dbReference>
<dbReference type="InterPro" id="IPR050091">
    <property type="entry name" value="PKS_NRPS_Biosynth_Enz"/>
</dbReference>
<evidence type="ECO:0000313" key="8">
    <source>
        <dbReference type="Proteomes" id="UP000326505"/>
    </source>
</evidence>
<dbReference type="Gene3D" id="3.30.70.3290">
    <property type="match status" value="1"/>
</dbReference>
<dbReference type="PROSITE" id="PS00098">
    <property type="entry name" value="THIOLASE_1"/>
    <property type="match status" value="1"/>
</dbReference>
<dbReference type="SMART" id="SM00823">
    <property type="entry name" value="PKS_PP"/>
    <property type="match status" value="1"/>
</dbReference>
<dbReference type="PROSITE" id="PS52004">
    <property type="entry name" value="KS3_2"/>
    <property type="match status" value="1"/>
</dbReference>
<dbReference type="Pfam" id="PF02801">
    <property type="entry name" value="Ketoacyl-synt_C"/>
    <property type="match status" value="1"/>
</dbReference>
<reference evidence="7 8" key="1">
    <citation type="submission" date="2017-09" db="EMBL/GenBank/DDBJ databases">
        <authorList>
            <person name="Lee N."/>
            <person name="Cho B.-K."/>
        </authorList>
    </citation>
    <scope>NUCLEOTIDE SEQUENCE [LARGE SCALE GENOMIC DNA]</scope>
    <source>
        <strain evidence="7 8">ATCC 27465</strain>
    </source>
</reference>
<evidence type="ECO:0000256" key="2">
    <source>
        <dbReference type="ARBA" id="ARBA00022450"/>
    </source>
</evidence>
<gene>
    <name evidence="7" type="ORF">CP982_01010</name>
</gene>
<evidence type="ECO:0000256" key="1">
    <source>
        <dbReference type="ARBA" id="ARBA00001957"/>
    </source>
</evidence>
<organism evidence="7 8">
    <name type="scientific">Streptomyces spectabilis</name>
    <dbReference type="NCBI Taxonomy" id="68270"/>
    <lineage>
        <taxon>Bacteria</taxon>
        <taxon>Bacillati</taxon>
        <taxon>Actinomycetota</taxon>
        <taxon>Actinomycetes</taxon>
        <taxon>Kitasatosporales</taxon>
        <taxon>Streptomycetaceae</taxon>
        <taxon>Streptomyces</taxon>
    </lineage>
</organism>
<evidence type="ECO:0000313" key="7">
    <source>
        <dbReference type="EMBL" id="QEV57482.1"/>
    </source>
</evidence>
<feature type="domain" description="Carrier" evidence="5">
    <location>
        <begin position="753"/>
        <end position="828"/>
    </location>
</feature>
<dbReference type="SUPFAM" id="SSF47336">
    <property type="entry name" value="ACP-like"/>
    <property type="match status" value="1"/>
</dbReference>
<accession>A0A5P2X502</accession>
<protein>
    <recommendedName>
        <fullName evidence="9">Carrier domain-containing protein</fullName>
    </recommendedName>
</protein>
<dbReference type="GO" id="GO:0005886">
    <property type="term" value="C:plasma membrane"/>
    <property type="evidence" value="ECO:0007669"/>
    <property type="project" value="TreeGrafter"/>
</dbReference>
<dbReference type="Pfam" id="PF00550">
    <property type="entry name" value="PP-binding"/>
    <property type="match status" value="1"/>
</dbReference>
<name>A0A5P2X502_STRST</name>
<dbReference type="Proteomes" id="UP000326505">
    <property type="component" value="Chromosome"/>
</dbReference>
<dbReference type="Gene3D" id="1.10.1200.10">
    <property type="entry name" value="ACP-like"/>
    <property type="match status" value="1"/>
</dbReference>
<evidence type="ECO:0000259" key="5">
    <source>
        <dbReference type="PROSITE" id="PS50075"/>
    </source>
</evidence>
<dbReference type="GO" id="GO:0006633">
    <property type="term" value="P:fatty acid biosynthetic process"/>
    <property type="evidence" value="ECO:0007669"/>
    <property type="project" value="TreeGrafter"/>
</dbReference>
<dbReference type="EMBL" id="CP023690">
    <property type="protein sequence ID" value="QEV57482.1"/>
    <property type="molecule type" value="Genomic_DNA"/>
</dbReference>
<keyword evidence="3" id="KW-0597">Phosphoprotein</keyword>
<dbReference type="CDD" id="cd00833">
    <property type="entry name" value="PKS"/>
    <property type="match status" value="1"/>
</dbReference>
<dbReference type="GO" id="GO:0005737">
    <property type="term" value="C:cytoplasm"/>
    <property type="evidence" value="ECO:0007669"/>
    <property type="project" value="TreeGrafter"/>
</dbReference>
<dbReference type="GO" id="GO:0004312">
    <property type="term" value="F:fatty acid synthase activity"/>
    <property type="evidence" value="ECO:0007669"/>
    <property type="project" value="TreeGrafter"/>
</dbReference>
<dbReference type="SUPFAM" id="SSF53901">
    <property type="entry name" value="Thiolase-like"/>
    <property type="match status" value="1"/>
</dbReference>
<dbReference type="InterPro" id="IPR020841">
    <property type="entry name" value="PKS_Beta-ketoAc_synthase_dom"/>
</dbReference>
<dbReference type="Pfam" id="PF16197">
    <property type="entry name" value="KAsynt_C_assoc"/>
    <property type="match status" value="1"/>
</dbReference>
<keyword evidence="2" id="KW-0596">Phosphopantetheine</keyword>
<dbReference type="GO" id="GO:0071770">
    <property type="term" value="P:DIM/DIP cell wall layer assembly"/>
    <property type="evidence" value="ECO:0007669"/>
    <property type="project" value="TreeGrafter"/>
</dbReference>
<proteinExistence type="predicted"/>
<dbReference type="Gene3D" id="3.40.47.10">
    <property type="match status" value="1"/>
</dbReference>
<dbReference type="GO" id="GO:0017000">
    <property type="term" value="P:antibiotic biosynthetic process"/>
    <property type="evidence" value="ECO:0007669"/>
    <property type="project" value="UniProtKB-ARBA"/>
</dbReference>
<dbReference type="OrthoDB" id="9778690at2"/>
<dbReference type="PROSITE" id="PS50075">
    <property type="entry name" value="CARRIER"/>
    <property type="match status" value="1"/>
</dbReference>
<dbReference type="InterPro" id="IPR032821">
    <property type="entry name" value="PKS_assoc"/>
</dbReference>
<sequence>MNMIAAEDGQAVAVVGMSCRFPGAPDLDRYWAGLLDGAGALTPATEPELAAAGVPESLRRRPEYVPVSGRIEDFDLFDAEYFGLSPAEATATDPQQRLFLQEAVHALEHAGWTGADGRRVGVFCGSGENTYAQLLGQDAPVVPDSPATLPLRVSYHLDLRGPSVFVSSLCSTSLTAVHLARRSLLAGDCDLALAGAVNLRLPDHHGYLARPGGVASPEGALRPFDREASGTVPGSGVGAVVLKRLDAALRDGDTVHAVVRGSALNNDGADRQSFAAPSVRGQRDVVLAALADAGVDPGDIAYVEAHGTGTSLGDPVEIAALLEARERLGVTTDCVIGAVKSSVGHLDSAAGMAGFIKAVLAVREGTVPPTVGHEELNPRIRLDGTGLRVNGRAEPWPQTGGPRRAAVTALGIGGTNAHVVLEEPPAVPAAPARSGEAGPARIFPVSAHSPRSFERWRGLLAERVAGLTAADVAHTLQHRRTPRPLRRAWLATSATGLAAALSEPAAPVEAGPVVLGLDPRNLAPHGLDARLPEFLPALRADLGSPGEDGTEVLRAALWALGALADVPVLAGAGAGEYLALAAAGVLAPEVALRCADGHGRAVAAALPGADLSACERHLDAVEAELRTAAWAPAAREVRLAGAGVRVAPGGLPPADRLLDMTRGAVMGAEPPAATCEGPDLFAALGAWDRWLALVAHCWERGTDVPWHLVEGSGEGRVAPLPPYPFEETRHWPAEAPPASEAAVPAPARPTPADARREPQEHLAAIWQEVLGVDDVQPDDSFFLLGGHSLLASQVMARIWERLQVRVSLGDLLEAETLEGMAGLVAERLAAERLFTSLAPAADDTVGTVEL</sequence>
<dbReference type="PANTHER" id="PTHR43775:SF37">
    <property type="entry name" value="SI:DKEY-61P9.11"/>
    <property type="match status" value="1"/>
</dbReference>
<dbReference type="GO" id="GO:0031177">
    <property type="term" value="F:phosphopantetheine binding"/>
    <property type="evidence" value="ECO:0007669"/>
    <property type="project" value="InterPro"/>
</dbReference>
<dbReference type="InterPro" id="IPR016039">
    <property type="entry name" value="Thiolase-like"/>
</dbReference>
<dbReference type="KEGG" id="sspb:CP982_01010"/>
<comment type="cofactor">
    <cofactor evidence="1">
        <name>pantetheine 4'-phosphate</name>
        <dbReference type="ChEBI" id="CHEBI:47942"/>
    </cofactor>
</comment>
<dbReference type="InterPro" id="IPR020615">
    <property type="entry name" value="Thiolase_acyl_enz_int_AS"/>
</dbReference>
<dbReference type="Gene3D" id="1.10.1240.100">
    <property type="match status" value="1"/>
</dbReference>